<comment type="function">
    <text evidence="8">Sodium-phosphate symporter.</text>
</comment>
<keyword evidence="5 8" id="KW-0812">Transmembrane</keyword>
<dbReference type="EMBL" id="JAODUO010002459">
    <property type="protein sequence ID" value="KAK2152407.1"/>
    <property type="molecule type" value="Genomic_DNA"/>
</dbReference>
<keyword evidence="6 8" id="KW-1133">Transmembrane helix</keyword>
<evidence type="ECO:0000256" key="2">
    <source>
        <dbReference type="ARBA" id="ARBA00009916"/>
    </source>
</evidence>
<dbReference type="PANTHER" id="PTHR11101">
    <property type="entry name" value="PHOSPHATE TRANSPORTER"/>
    <property type="match status" value="1"/>
</dbReference>
<evidence type="ECO:0000256" key="3">
    <source>
        <dbReference type="ARBA" id="ARBA00022448"/>
    </source>
</evidence>
<dbReference type="PANTHER" id="PTHR11101:SF80">
    <property type="entry name" value="PHOSPHATE TRANSPORTER"/>
    <property type="match status" value="1"/>
</dbReference>
<keyword evidence="4 8" id="KW-0592">Phosphate transport</keyword>
<evidence type="ECO:0000256" key="8">
    <source>
        <dbReference type="RuleBase" id="RU363058"/>
    </source>
</evidence>
<evidence type="ECO:0000313" key="9">
    <source>
        <dbReference type="EMBL" id="KAK2152407.1"/>
    </source>
</evidence>
<gene>
    <name evidence="9" type="ORF">NP493_2468g00005</name>
</gene>
<dbReference type="Pfam" id="PF01384">
    <property type="entry name" value="PHO4"/>
    <property type="match status" value="1"/>
</dbReference>
<evidence type="ECO:0000256" key="7">
    <source>
        <dbReference type="ARBA" id="ARBA00023136"/>
    </source>
</evidence>
<comment type="caution">
    <text evidence="9">The sequence shown here is derived from an EMBL/GenBank/DDBJ whole genome shotgun (WGS) entry which is preliminary data.</text>
</comment>
<keyword evidence="7 8" id="KW-0472">Membrane</keyword>
<comment type="similarity">
    <text evidence="2 8">Belongs to the inorganic phosphate transporter (PiT) (TC 2.A.20) family.</text>
</comment>
<accession>A0AAD9N0B0</accession>
<keyword evidence="10" id="KW-1185">Reference proteome</keyword>
<protein>
    <recommendedName>
        <fullName evidence="8">Phosphate transporter</fullName>
    </recommendedName>
</protein>
<evidence type="ECO:0000256" key="1">
    <source>
        <dbReference type="ARBA" id="ARBA00004141"/>
    </source>
</evidence>
<evidence type="ECO:0000313" key="10">
    <source>
        <dbReference type="Proteomes" id="UP001209878"/>
    </source>
</evidence>
<comment type="subcellular location">
    <subcellularLocation>
        <location evidence="1 8">Membrane</location>
        <topology evidence="1 8">Multi-pass membrane protein</topology>
    </subcellularLocation>
</comment>
<dbReference type="GO" id="GO:0016020">
    <property type="term" value="C:membrane"/>
    <property type="evidence" value="ECO:0007669"/>
    <property type="project" value="UniProtKB-SubCell"/>
</dbReference>
<name>A0AAD9N0B0_RIDPI</name>
<feature type="transmembrane region" description="Helical" evidence="8">
    <location>
        <begin position="330"/>
        <end position="348"/>
    </location>
</feature>
<sequence length="446" mass="48242">MFFGVLNVHTTKRAECLDVADVSGSKVSETIRRGIIDIEPYANQTQLLLVGNVATLSGSCLWLGTATVLKMPVSGTHSIVGSTLGFALVAKGTHGIQWQQLGMILLSWFTSPLLSGMVSIGIFYLIKKVVLQKADPLEPGLRLLPVFYAVTIVINVFSIFFDGPKSLHFDRIPLWAVLFLSFGSGSVVAICVRCFIVPWQRRKILEEVSNLVVDLRPLPAESQETILTECAVQKISTISISVTSASSTDLDEATSEQRTRDNKVNRNEARSLITDRPETVRLFSFLQILTATFGAFAHGGNDVSNAIGPLIGIWLVATSGSVTEEGTTPIWILLYGGLGISVGLWVWGRRVIETMGEDLSKVTASSGFCIEIGSALTVLVASNIGLPISSTHCKVGSIVFTGRVRSRDNVDWSLFRNIIITWVLTLPAAAAFSAAIMAGLRHTVPH</sequence>
<organism evidence="9 10">
    <name type="scientific">Ridgeia piscesae</name>
    <name type="common">Tubeworm</name>
    <dbReference type="NCBI Taxonomy" id="27915"/>
    <lineage>
        <taxon>Eukaryota</taxon>
        <taxon>Metazoa</taxon>
        <taxon>Spiralia</taxon>
        <taxon>Lophotrochozoa</taxon>
        <taxon>Annelida</taxon>
        <taxon>Polychaeta</taxon>
        <taxon>Sedentaria</taxon>
        <taxon>Canalipalpata</taxon>
        <taxon>Sabellida</taxon>
        <taxon>Siboglinidae</taxon>
        <taxon>Ridgeia</taxon>
    </lineage>
</organism>
<dbReference type="GO" id="GO:0005315">
    <property type="term" value="F:phosphate transmembrane transporter activity"/>
    <property type="evidence" value="ECO:0007669"/>
    <property type="project" value="InterPro"/>
</dbReference>
<dbReference type="AlphaFoldDB" id="A0AAD9N0B0"/>
<evidence type="ECO:0000256" key="6">
    <source>
        <dbReference type="ARBA" id="ARBA00022989"/>
    </source>
</evidence>
<evidence type="ECO:0000256" key="4">
    <source>
        <dbReference type="ARBA" id="ARBA00022592"/>
    </source>
</evidence>
<feature type="transmembrane region" description="Helical" evidence="8">
    <location>
        <begin position="105"/>
        <end position="127"/>
    </location>
</feature>
<feature type="transmembrane region" description="Helical" evidence="8">
    <location>
        <begin position="280"/>
        <end position="300"/>
    </location>
</feature>
<feature type="transmembrane region" description="Helical" evidence="8">
    <location>
        <begin position="139"/>
        <end position="160"/>
    </location>
</feature>
<dbReference type="GO" id="GO:0035435">
    <property type="term" value="P:phosphate ion transmembrane transport"/>
    <property type="evidence" value="ECO:0007669"/>
    <property type="project" value="TreeGrafter"/>
</dbReference>
<proteinExistence type="inferred from homology"/>
<dbReference type="InterPro" id="IPR001204">
    <property type="entry name" value="Phos_transporter"/>
</dbReference>
<dbReference type="Proteomes" id="UP001209878">
    <property type="component" value="Unassembled WGS sequence"/>
</dbReference>
<evidence type="ECO:0000256" key="5">
    <source>
        <dbReference type="ARBA" id="ARBA00022692"/>
    </source>
</evidence>
<feature type="transmembrane region" description="Helical" evidence="8">
    <location>
        <begin position="419"/>
        <end position="440"/>
    </location>
</feature>
<keyword evidence="3 8" id="KW-0813">Transport</keyword>
<feature type="transmembrane region" description="Helical" evidence="8">
    <location>
        <begin position="172"/>
        <end position="196"/>
    </location>
</feature>
<reference evidence="9" key="1">
    <citation type="journal article" date="2023" name="Mol. Biol. Evol.">
        <title>Third-Generation Sequencing Reveals the Adaptive Role of the Epigenome in Three Deep-Sea Polychaetes.</title>
        <authorList>
            <person name="Perez M."/>
            <person name="Aroh O."/>
            <person name="Sun Y."/>
            <person name="Lan Y."/>
            <person name="Juniper S.K."/>
            <person name="Young C.R."/>
            <person name="Angers B."/>
            <person name="Qian P.Y."/>
        </authorList>
    </citation>
    <scope>NUCLEOTIDE SEQUENCE</scope>
    <source>
        <strain evidence="9">R07B-5</strain>
    </source>
</reference>